<dbReference type="InterPro" id="IPR023534">
    <property type="entry name" value="Rof/RNase_P-like"/>
</dbReference>
<comment type="caution">
    <text evidence="1">The sequence shown here is derived from an EMBL/GenBank/DDBJ whole genome shotgun (WGS) entry which is preliminary data.</text>
</comment>
<evidence type="ECO:0000313" key="2">
    <source>
        <dbReference type="Proteomes" id="UP000030063"/>
    </source>
</evidence>
<dbReference type="SUPFAM" id="SSF101744">
    <property type="entry name" value="Rof/RNase P subunit-like"/>
    <property type="match status" value="1"/>
</dbReference>
<protein>
    <submittedName>
        <fullName evidence="1">Transcriptional antiterminator</fullName>
    </submittedName>
</protein>
<gene>
    <name evidence="1" type="ORF">TMS3_0114235</name>
</gene>
<proteinExistence type="predicted"/>
<dbReference type="AlphaFoldDB" id="A0A0A1YFH8"/>
<organism evidence="1 2">
    <name type="scientific">Pseudomonas taeanensis MS-3</name>
    <dbReference type="NCBI Taxonomy" id="1395571"/>
    <lineage>
        <taxon>Bacteria</taxon>
        <taxon>Pseudomonadati</taxon>
        <taxon>Pseudomonadota</taxon>
        <taxon>Gammaproteobacteria</taxon>
        <taxon>Pseudomonadales</taxon>
        <taxon>Pseudomonadaceae</taxon>
        <taxon>Pseudomonas</taxon>
    </lineage>
</organism>
<keyword evidence="2" id="KW-1185">Reference proteome</keyword>
<dbReference type="RefSeq" id="WP_025165880.1">
    <property type="nucleotide sequence ID" value="NZ_AWSQ01000004.1"/>
</dbReference>
<dbReference type="Gene3D" id="2.30.30.400">
    <property type="entry name" value="Rof-like"/>
    <property type="match status" value="1"/>
</dbReference>
<dbReference type="Proteomes" id="UP000030063">
    <property type="component" value="Unassembled WGS sequence"/>
</dbReference>
<dbReference type="InterPro" id="IPR038626">
    <property type="entry name" value="Rof-like_sf"/>
</dbReference>
<dbReference type="OrthoDB" id="5344363at2"/>
<dbReference type="InterPro" id="IPR009778">
    <property type="entry name" value="ROF"/>
</dbReference>
<name>A0A0A1YFH8_9PSED</name>
<dbReference type="STRING" id="1395571.TMS3_0114235"/>
<evidence type="ECO:0000313" key="1">
    <source>
        <dbReference type="EMBL" id="KFX68660.1"/>
    </source>
</evidence>
<reference evidence="1 2" key="1">
    <citation type="journal article" date="2014" name="Genome Announc.">
        <title>Draft Genome Sequence of Petroleum Oil-Degrading Marine Bacterium Pseudomonas taeanensis Strain MS-3, Isolated from a Crude Oil-Contaminated Seashore.</title>
        <authorList>
            <person name="Lee S.Y."/>
            <person name="Kim S.H."/>
            <person name="Lee D.G."/>
            <person name="Shin S."/>
            <person name="Yun S.H."/>
            <person name="Choi C.W."/>
            <person name="Chung Y.H."/>
            <person name="Choi J.S."/>
            <person name="Kahng H.Y."/>
            <person name="Kim S.I."/>
        </authorList>
    </citation>
    <scope>NUCLEOTIDE SEQUENCE [LARGE SCALE GENOMIC DNA]</scope>
    <source>
        <strain evidence="1 2">MS-3</strain>
    </source>
</reference>
<dbReference type="eggNOG" id="COG4568">
    <property type="taxonomic scope" value="Bacteria"/>
</dbReference>
<accession>A0A0A1YFH8</accession>
<dbReference type="Pfam" id="PF07073">
    <property type="entry name" value="ROF"/>
    <property type="match status" value="1"/>
</dbReference>
<dbReference type="EMBL" id="AWSQ01000004">
    <property type="protein sequence ID" value="KFX68660.1"/>
    <property type="molecule type" value="Genomic_DNA"/>
</dbReference>
<sequence length="91" mass="10192">MDSLYQPLACDLHDYLEIACLYHYRLHIELNDGDSLDAEALTTETTPSKEEFLIVHSAQGQQRLRLDSLLAITPLTANARFTRVSLSPSAC</sequence>